<feature type="compositionally biased region" description="Pro residues" evidence="7">
    <location>
        <begin position="11"/>
        <end position="20"/>
    </location>
</feature>
<dbReference type="PROSITE" id="PS51299">
    <property type="entry name" value="HTH_APSES"/>
    <property type="match status" value="1"/>
</dbReference>
<evidence type="ECO:0000256" key="2">
    <source>
        <dbReference type="ARBA" id="ARBA00022969"/>
    </source>
</evidence>
<evidence type="ECO:0000256" key="6">
    <source>
        <dbReference type="ARBA" id="ARBA00023321"/>
    </source>
</evidence>
<feature type="region of interest" description="Disordered" evidence="7">
    <location>
        <begin position="1"/>
        <end position="45"/>
    </location>
</feature>
<dbReference type="PANTHER" id="PTHR47792:SF1">
    <property type="entry name" value="PROTEIN SOK2-RELATED"/>
    <property type="match status" value="1"/>
</dbReference>
<sequence length="314" mass="34767">MYHPSQMSGPQSPPIQPGPPGGMQHHYPPPPGSEAPHEAQTSNQYPQYSYDIQLKFPPQQHQQQHENQHPNQQYNTGHGLPLPSMSANGLPPPNHQYAPMPPREQMSMDTTGQTAPPGMKPKVTATLWEDEGTLCFQVDVKGTCVARREDNHMINGTKLLNVAGMTRGRRDGILKAEKQKHVVKIGPMHLKGVWIPFERALEFANKEKITELLYPLFVHNIGSLLYHPVNSGHSGRFPGAMVGGGSGSVGNGGSAMNMMRGPHEGVPLPNPLHEQHQQQQQQLQNGMGAEQRPMSAEQHGQEPPRVQYDHFPQR</sequence>
<feature type="compositionally biased region" description="Low complexity" evidence="7">
    <location>
        <begin position="1"/>
        <end position="10"/>
    </location>
</feature>
<feature type="region of interest" description="Disordered" evidence="7">
    <location>
        <begin position="258"/>
        <end position="314"/>
    </location>
</feature>
<keyword evidence="4" id="KW-0238">DNA-binding</keyword>
<evidence type="ECO:0000256" key="3">
    <source>
        <dbReference type="ARBA" id="ARBA00023015"/>
    </source>
</evidence>
<dbReference type="GO" id="GO:0045944">
    <property type="term" value="P:positive regulation of transcription by RNA polymerase II"/>
    <property type="evidence" value="ECO:0007669"/>
    <property type="project" value="TreeGrafter"/>
</dbReference>
<comment type="similarity">
    <text evidence="1">Belongs to the EFG1/PHD1/stuA family.</text>
</comment>
<dbReference type="GO" id="GO:0043565">
    <property type="term" value="F:sequence-specific DNA binding"/>
    <property type="evidence" value="ECO:0007669"/>
    <property type="project" value="TreeGrafter"/>
</dbReference>
<dbReference type="Pfam" id="PF04383">
    <property type="entry name" value="KilA-N"/>
    <property type="match status" value="1"/>
</dbReference>
<feature type="domain" description="HTH APSES-type" evidence="8">
    <location>
        <begin position="122"/>
        <end position="228"/>
    </location>
</feature>
<evidence type="ECO:0000256" key="4">
    <source>
        <dbReference type="ARBA" id="ARBA00023125"/>
    </source>
</evidence>
<evidence type="ECO:0000256" key="1">
    <source>
        <dbReference type="ARBA" id="ARBA00007247"/>
    </source>
</evidence>
<dbReference type="EMBL" id="QGML01000567">
    <property type="protein sequence ID" value="TVY91369.1"/>
    <property type="molecule type" value="Genomic_DNA"/>
</dbReference>
<dbReference type="GO" id="GO:0030435">
    <property type="term" value="P:sporulation resulting in formation of a cellular spore"/>
    <property type="evidence" value="ECO:0007669"/>
    <property type="project" value="UniProtKB-KW"/>
</dbReference>
<feature type="compositionally biased region" description="Basic and acidic residues" evidence="7">
    <location>
        <begin position="299"/>
        <end position="314"/>
    </location>
</feature>
<dbReference type="GO" id="GO:0048315">
    <property type="term" value="P:conidium formation"/>
    <property type="evidence" value="ECO:0007669"/>
    <property type="project" value="UniProtKB-KW"/>
</dbReference>
<dbReference type="InterPro" id="IPR029790">
    <property type="entry name" value="EFG1/Phd1/StuA"/>
</dbReference>
<feature type="compositionally biased region" description="Pro residues" evidence="7">
    <location>
        <begin position="90"/>
        <end position="102"/>
    </location>
</feature>
<organism evidence="9 10">
    <name type="scientific">Lachnellula willkommii</name>
    <dbReference type="NCBI Taxonomy" id="215461"/>
    <lineage>
        <taxon>Eukaryota</taxon>
        <taxon>Fungi</taxon>
        <taxon>Dikarya</taxon>
        <taxon>Ascomycota</taxon>
        <taxon>Pezizomycotina</taxon>
        <taxon>Leotiomycetes</taxon>
        <taxon>Helotiales</taxon>
        <taxon>Lachnaceae</taxon>
        <taxon>Lachnellula</taxon>
    </lineage>
</organism>
<evidence type="ECO:0000313" key="10">
    <source>
        <dbReference type="Proteomes" id="UP000315522"/>
    </source>
</evidence>
<keyword evidence="10" id="KW-1185">Reference proteome</keyword>
<feature type="region of interest" description="Disordered" evidence="7">
    <location>
        <begin position="58"/>
        <end position="117"/>
    </location>
</feature>
<evidence type="ECO:0000256" key="7">
    <source>
        <dbReference type="SAM" id="MobiDB-lite"/>
    </source>
</evidence>
<dbReference type="AlphaFoldDB" id="A0A559MEH2"/>
<proteinExistence type="inferred from homology"/>
<reference evidence="9 10" key="1">
    <citation type="submission" date="2018-05" db="EMBL/GenBank/DDBJ databases">
        <title>Genome sequencing and assembly of the regulated plant pathogen Lachnellula willkommii and related sister species for the development of diagnostic species identification markers.</title>
        <authorList>
            <person name="Giroux E."/>
            <person name="Bilodeau G."/>
        </authorList>
    </citation>
    <scope>NUCLEOTIDE SEQUENCE [LARGE SCALE GENOMIC DNA]</scope>
    <source>
        <strain evidence="9 10">CBS 172.35</strain>
    </source>
</reference>
<keyword evidence="5" id="KW-0804">Transcription</keyword>
<keyword evidence="6" id="KW-0183">Conidiation</keyword>
<evidence type="ECO:0000256" key="5">
    <source>
        <dbReference type="ARBA" id="ARBA00023163"/>
    </source>
</evidence>
<evidence type="ECO:0000259" key="8">
    <source>
        <dbReference type="PROSITE" id="PS51299"/>
    </source>
</evidence>
<dbReference type="Proteomes" id="UP000315522">
    <property type="component" value="Unassembled WGS sequence"/>
</dbReference>
<dbReference type="InterPro" id="IPR003163">
    <property type="entry name" value="Tscrpt_reg_HTH_APSES-type"/>
</dbReference>
<dbReference type="InterPro" id="IPR018004">
    <property type="entry name" value="KilA/APSES_HTH"/>
</dbReference>
<dbReference type="PANTHER" id="PTHR47792">
    <property type="entry name" value="PROTEIN SOK2-RELATED"/>
    <property type="match status" value="1"/>
</dbReference>
<keyword evidence="3" id="KW-0805">Transcription regulation</keyword>
<gene>
    <name evidence="9" type="primary">STUA_0</name>
    <name evidence="9" type="ORF">LAWI1_G002715</name>
</gene>
<dbReference type="InterPro" id="IPR036887">
    <property type="entry name" value="HTH_APSES_sf"/>
</dbReference>
<dbReference type="Gene3D" id="3.10.260.10">
    <property type="entry name" value="Transcription regulator HTH, APSES-type DNA-binding domain"/>
    <property type="match status" value="1"/>
</dbReference>
<evidence type="ECO:0000313" key="9">
    <source>
        <dbReference type="EMBL" id="TVY91369.1"/>
    </source>
</evidence>
<dbReference type="SUPFAM" id="SSF54616">
    <property type="entry name" value="DNA-binding domain of Mlu1-box binding protein MBP1"/>
    <property type="match status" value="1"/>
</dbReference>
<name>A0A559MEH2_9HELO</name>
<dbReference type="GO" id="GO:0003700">
    <property type="term" value="F:DNA-binding transcription factor activity"/>
    <property type="evidence" value="ECO:0007669"/>
    <property type="project" value="TreeGrafter"/>
</dbReference>
<dbReference type="SMART" id="SM01252">
    <property type="entry name" value="KilA-N"/>
    <property type="match status" value="1"/>
</dbReference>
<keyword evidence="2" id="KW-0749">Sporulation</keyword>
<dbReference type="GO" id="GO:0005634">
    <property type="term" value="C:nucleus"/>
    <property type="evidence" value="ECO:0007669"/>
    <property type="project" value="TreeGrafter"/>
</dbReference>
<accession>A0A559MEH2</accession>
<protein>
    <submittedName>
        <fullName evidence="9">Cell pattern formation-associated protein</fullName>
    </submittedName>
</protein>
<comment type="caution">
    <text evidence="9">The sequence shown here is derived from an EMBL/GenBank/DDBJ whole genome shotgun (WGS) entry which is preliminary data.</text>
</comment>